<dbReference type="InterPro" id="IPR013783">
    <property type="entry name" value="Ig-like_fold"/>
</dbReference>
<feature type="region of interest" description="Disordered" evidence="1">
    <location>
        <begin position="411"/>
        <end position="453"/>
    </location>
</feature>
<keyword evidence="5" id="KW-1185">Reference proteome</keyword>
<dbReference type="PANTHER" id="PTHR34819">
    <property type="entry name" value="LARGE CYSTEINE-RICH PERIPLASMIC PROTEIN OMCB"/>
    <property type="match status" value="1"/>
</dbReference>
<feature type="compositionally biased region" description="Polar residues" evidence="1">
    <location>
        <begin position="139"/>
        <end position="150"/>
    </location>
</feature>
<feature type="compositionally biased region" description="Low complexity" evidence="1">
    <location>
        <begin position="53"/>
        <end position="65"/>
    </location>
</feature>
<dbReference type="InterPro" id="IPR001434">
    <property type="entry name" value="OmcB-like_DUF11"/>
</dbReference>
<feature type="chain" id="PRO_5022837900" evidence="2">
    <location>
        <begin position="24"/>
        <end position="946"/>
    </location>
</feature>
<evidence type="ECO:0000259" key="3">
    <source>
        <dbReference type="Pfam" id="PF01345"/>
    </source>
</evidence>
<feature type="region of interest" description="Disordered" evidence="1">
    <location>
        <begin position="42"/>
        <end position="183"/>
    </location>
</feature>
<evidence type="ECO:0000256" key="1">
    <source>
        <dbReference type="SAM" id="MobiDB-lite"/>
    </source>
</evidence>
<sequence precursor="true">MRHITPLALLIAITLSSAPSALAQEDSKPSFAQRLASLRLGWGSDDQEQQDPRAAIEASAANRRAGSAEPDTGRSRFASRMPRLNPSDLLPGDMFAGSTTEGQANRRPTSAHLRHTAESRQTTADTGSARSRIIRDLRVQSNGETGQQPRVASREPSPAPQATPPTESKNLAPRPEGPADPVVLGRSRTARAGSVLSPAGVAPLDEAAVAPPSVGQATAGGTAMVHEADLRRELLGAAYLGGGSNRERADDATARSIAAAVASSMAAESVASEDQQAEAPLNEETTAVAATPEAAVAQTYEPETTTTDNSIEAILAAQAATEPAADVNEPEAAIENAAQPAVAEAAPQDEWVGADREVAETRTRVGGLPVQAGEEQQAATPSVASAAAAPAVGASDGFEQEVAKRRFEGTVEQSIEPRTAAPEQEWNQTASSQTKQDQSTPNQNTMLPPTVTAEPTYSRDADLLMSQRMPQIVSRVSGPKQIIIGREAVYRVSIANRGDETADQLATTITVPEWAEVVGSRSTVGLVEPPSTDAGATKVLWKMAELQPSRTQHLDLKLVARQGRPIELGVNWKHAPTGSRTVVEVQEPKLAVSLDGPDEVLFGTPQVFRLHVSNPGTGPAEDVRVRVQPPGDAASAMTEAIGDLLPNESRTIEFKVTGAEAGELKLQAQAIAMGNLNEQASKSIFCRKPELEVDWRGPARKYAGASATYYFRVRNPGTATADGVEFRVNLPAGFEVSKASGNGRVDTTGRQLRWGVGSLRPGDDYYMELQGVISQPGVNEFAMGAADADRRASATTTATTEVIALADLKLEIRDPKGPLPVGGEVVYEVRVRNRGSNSAQKVKVVGLFSEGIEPYRVEGAEASIADGRVAVRTIDSLTIGSELVLMIHAKATRPGAHIFRAEVLCQDLDIKLAAEETTRFYAEEQVNLSDDGARSAGVADRFSAPR</sequence>
<dbReference type="AlphaFoldDB" id="A0A5C5XVD7"/>
<name>A0A5C5XVD7_9BACT</name>
<protein>
    <submittedName>
        <fullName evidence="4">Large cysteine-rich periplasmic protein OmcB</fullName>
    </submittedName>
</protein>
<proteinExistence type="predicted"/>
<keyword evidence="2" id="KW-0732">Signal</keyword>
<dbReference type="PANTHER" id="PTHR34819:SF3">
    <property type="entry name" value="CELL SURFACE PROTEIN"/>
    <property type="match status" value="1"/>
</dbReference>
<dbReference type="Pfam" id="PF01345">
    <property type="entry name" value="DUF11"/>
    <property type="match status" value="2"/>
</dbReference>
<reference evidence="4 5" key="1">
    <citation type="submission" date="2019-02" db="EMBL/GenBank/DDBJ databases">
        <title>Deep-cultivation of Planctomycetes and their phenomic and genomic characterization uncovers novel biology.</title>
        <authorList>
            <person name="Wiegand S."/>
            <person name="Jogler M."/>
            <person name="Boedeker C."/>
            <person name="Pinto D."/>
            <person name="Vollmers J."/>
            <person name="Rivas-Marin E."/>
            <person name="Kohn T."/>
            <person name="Peeters S.H."/>
            <person name="Heuer A."/>
            <person name="Rast P."/>
            <person name="Oberbeckmann S."/>
            <person name="Bunk B."/>
            <person name="Jeske O."/>
            <person name="Meyerdierks A."/>
            <person name="Storesund J.E."/>
            <person name="Kallscheuer N."/>
            <person name="Luecker S."/>
            <person name="Lage O.M."/>
            <person name="Pohl T."/>
            <person name="Merkel B.J."/>
            <person name="Hornburger P."/>
            <person name="Mueller R.-W."/>
            <person name="Bruemmer F."/>
            <person name="Labrenz M."/>
            <person name="Spormann A.M."/>
            <person name="Op Den Camp H."/>
            <person name="Overmann J."/>
            <person name="Amann R."/>
            <person name="Jetten M.S.M."/>
            <person name="Mascher T."/>
            <person name="Medema M.H."/>
            <person name="Devos D.P."/>
            <person name="Kaster A.-K."/>
            <person name="Ovreas L."/>
            <person name="Rohde M."/>
            <person name="Galperin M.Y."/>
            <person name="Jogler C."/>
        </authorList>
    </citation>
    <scope>NUCLEOTIDE SEQUENCE [LARGE SCALE GENOMIC DNA]</scope>
    <source>
        <strain evidence="4 5">Pla123a</strain>
    </source>
</reference>
<evidence type="ECO:0000313" key="4">
    <source>
        <dbReference type="EMBL" id="TWT66854.1"/>
    </source>
</evidence>
<comment type="caution">
    <text evidence="4">The sequence shown here is derived from an EMBL/GenBank/DDBJ whole genome shotgun (WGS) entry which is preliminary data.</text>
</comment>
<organism evidence="4 5">
    <name type="scientific">Posidoniimonas polymericola</name>
    <dbReference type="NCBI Taxonomy" id="2528002"/>
    <lineage>
        <taxon>Bacteria</taxon>
        <taxon>Pseudomonadati</taxon>
        <taxon>Planctomycetota</taxon>
        <taxon>Planctomycetia</taxon>
        <taxon>Pirellulales</taxon>
        <taxon>Lacipirellulaceae</taxon>
        <taxon>Posidoniimonas</taxon>
    </lineage>
</organism>
<dbReference type="RefSeq" id="WP_197528204.1">
    <property type="nucleotide sequence ID" value="NZ_SJPO01000014.1"/>
</dbReference>
<dbReference type="Gene3D" id="2.60.40.10">
    <property type="entry name" value="Immunoglobulins"/>
    <property type="match status" value="3"/>
</dbReference>
<dbReference type="EMBL" id="SJPO01000014">
    <property type="protein sequence ID" value="TWT66854.1"/>
    <property type="molecule type" value="Genomic_DNA"/>
</dbReference>
<dbReference type="Proteomes" id="UP000318478">
    <property type="component" value="Unassembled WGS sequence"/>
</dbReference>
<feature type="compositionally biased region" description="Polar residues" evidence="1">
    <location>
        <begin position="97"/>
        <end position="108"/>
    </location>
</feature>
<evidence type="ECO:0000256" key="2">
    <source>
        <dbReference type="SAM" id="SignalP"/>
    </source>
</evidence>
<gene>
    <name evidence="4" type="primary">omcB_2</name>
    <name evidence="4" type="ORF">Pla123a_45520</name>
</gene>
<dbReference type="InterPro" id="IPR051172">
    <property type="entry name" value="Chlamydia_OmcB"/>
</dbReference>
<evidence type="ECO:0000313" key="5">
    <source>
        <dbReference type="Proteomes" id="UP000318478"/>
    </source>
</evidence>
<feature type="compositionally biased region" description="Polar residues" evidence="1">
    <location>
        <begin position="119"/>
        <end position="129"/>
    </location>
</feature>
<feature type="signal peptide" evidence="2">
    <location>
        <begin position="1"/>
        <end position="23"/>
    </location>
</feature>
<accession>A0A5C5XVD7</accession>
<feature type="domain" description="DUF11" evidence="3">
    <location>
        <begin position="701"/>
        <end position="791"/>
    </location>
</feature>
<feature type="domain" description="DUF11" evidence="3">
    <location>
        <begin position="807"/>
        <end position="909"/>
    </location>
</feature>
<feature type="compositionally biased region" description="Polar residues" evidence="1">
    <location>
        <begin position="425"/>
        <end position="447"/>
    </location>
</feature>